<dbReference type="PRINTS" id="PR00412">
    <property type="entry name" value="EPOXHYDRLASE"/>
</dbReference>
<dbReference type="InterPro" id="IPR000073">
    <property type="entry name" value="AB_hydrolase_1"/>
</dbReference>
<evidence type="ECO:0000313" key="4">
    <source>
        <dbReference type="EMBL" id="KDQ32093.1"/>
    </source>
</evidence>
<dbReference type="InterPro" id="IPR000639">
    <property type="entry name" value="Epox_hydrolase-like"/>
</dbReference>
<name>A0A067NVJ1_PLEO1</name>
<protein>
    <recommendedName>
        <fullName evidence="3">AB hydrolase-1 domain-containing protein</fullName>
    </recommendedName>
</protein>
<evidence type="ECO:0000259" key="3">
    <source>
        <dbReference type="Pfam" id="PF00561"/>
    </source>
</evidence>
<dbReference type="SUPFAM" id="SSF53474">
    <property type="entry name" value="alpha/beta-Hydrolases"/>
    <property type="match status" value="1"/>
</dbReference>
<dbReference type="OrthoDB" id="6431331at2759"/>
<dbReference type="PANTHER" id="PTHR43329">
    <property type="entry name" value="EPOXIDE HYDROLASE"/>
    <property type="match status" value="1"/>
</dbReference>
<evidence type="ECO:0000313" key="5">
    <source>
        <dbReference type="Proteomes" id="UP000027073"/>
    </source>
</evidence>
<gene>
    <name evidence="4" type="ORF">PLEOSDRAFT_154296</name>
</gene>
<dbReference type="VEuPathDB" id="FungiDB:PLEOSDRAFT_154296"/>
<proteinExistence type="inferred from homology"/>
<dbReference type="AlphaFoldDB" id="A0A067NVJ1"/>
<dbReference type="InParanoid" id="A0A067NVJ1"/>
<comment type="similarity">
    <text evidence="2">Belongs to the AB hydrolase superfamily. Epoxide hydrolase family.</text>
</comment>
<accession>A0A067NVJ1</accession>
<dbReference type="HOGENOM" id="CLU_020336_7_4_1"/>
<sequence length="386" mass="42728">MAAFPPGISSRIVQTAELDVHILEALPPNGVSPKPPLLLLLHGFPELAYSWRKVILPLAAAGYHVVAPDQRGYGRTTPARTGDSASPSIIKYTDDLSPYRMLNLVKDIVALIHALGYPFASAVIGHDFGSNVAGFCAIIRPDLFKSVVMMSAPCTGAPPLITNRSRASSESVPQMADRLLSRLTTPRKHYTMYYSSAEANDDMMNTPGGLHAFLRAYYHVKSADWEGNKPYKLPAMSAEAVAVMPHYYIMPLDSTMPECVAKHAPQNSSENTWLPDSELAYYTGEFARTGFQGGLNWYRCMTDVRWMDDLLVFSGKQIEVPAMFISGRKDWGTYQVPGAVEAMKEKVCRHMANEDFVLVDGAGHWVQQEQPEAVIKEVLRFLTKVL</sequence>
<reference evidence="5" key="1">
    <citation type="journal article" date="2014" name="Proc. Natl. Acad. Sci. U.S.A.">
        <title>Extensive sampling of basidiomycete genomes demonstrates inadequacy of the white-rot/brown-rot paradigm for wood decay fungi.</title>
        <authorList>
            <person name="Riley R."/>
            <person name="Salamov A.A."/>
            <person name="Brown D.W."/>
            <person name="Nagy L.G."/>
            <person name="Floudas D."/>
            <person name="Held B.W."/>
            <person name="Levasseur A."/>
            <person name="Lombard V."/>
            <person name="Morin E."/>
            <person name="Otillar R."/>
            <person name="Lindquist E.A."/>
            <person name="Sun H."/>
            <person name="LaButti K.M."/>
            <person name="Schmutz J."/>
            <person name="Jabbour D."/>
            <person name="Luo H."/>
            <person name="Baker S.E."/>
            <person name="Pisabarro A.G."/>
            <person name="Walton J.D."/>
            <person name="Blanchette R.A."/>
            <person name="Henrissat B."/>
            <person name="Martin F."/>
            <person name="Cullen D."/>
            <person name="Hibbett D.S."/>
            <person name="Grigoriev I.V."/>
        </authorList>
    </citation>
    <scope>NUCLEOTIDE SEQUENCE [LARGE SCALE GENOMIC DNA]</scope>
    <source>
        <strain evidence="5">PC15</strain>
    </source>
</reference>
<feature type="domain" description="AB hydrolase-1" evidence="3">
    <location>
        <begin position="36"/>
        <end position="369"/>
    </location>
</feature>
<dbReference type="Gene3D" id="3.40.50.1820">
    <property type="entry name" value="alpha/beta hydrolase"/>
    <property type="match status" value="1"/>
</dbReference>
<dbReference type="InterPro" id="IPR029058">
    <property type="entry name" value="AB_hydrolase_fold"/>
</dbReference>
<dbReference type="GO" id="GO:0016787">
    <property type="term" value="F:hydrolase activity"/>
    <property type="evidence" value="ECO:0007669"/>
    <property type="project" value="UniProtKB-KW"/>
</dbReference>
<organism evidence="4 5">
    <name type="scientific">Pleurotus ostreatus (strain PC15)</name>
    <name type="common">Oyster mushroom</name>
    <dbReference type="NCBI Taxonomy" id="1137138"/>
    <lineage>
        <taxon>Eukaryota</taxon>
        <taxon>Fungi</taxon>
        <taxon>Dikarya</taxon>
        <taxon>Basidiomycota</taxon>
        <taxon>Agaricomycotina</taxon>
        <taxon>Agaricomycetes</taxon>
        <taxon>Agaricomycetidae</taxon>
        <taxon>Agaricales</taxon>
        <taxon>Pleurotineae</taxon>
        <taxon>Pleurotaceae</taxon>
        <taxon>Pleurotus</taxon>
    </lineage>
</organism>
<dbReference type="Pfam" id="PF00561">
    <property type="entry name" value="Abhydrolase_1"/>
    <property type="match status" value="1"/>
</dbReference>
<evidence type="ECO:0000256" key="2">
    <source>
        <dbReference type="ARBA" id="ARBA00038334"/>
    </source>
</evidence>
<dbReference type="EMBL" id="KL198005">
    <property type="protein sequence ID" value="KDQ32093.1"/>
    <property type="molecule type" value="Genomic_DNA"/>
</dbReference>
<keyword evidence="1" id="KW-0378">Hydrolase</keyword>
<dbReference type="STRING" id="1137138.A0A067NVJ1"/>
<dbReference type="Proteomes" id="UP000027073">
    <property type="component" value="Unassembled WGS sequence"/>
</dbReference>
<evidence type="ECO:0000256" key="1">
    <source>
        <dbReference type="ARBA" id="ARBA00022801"/>
    </source>
</evidence>